<evidence type="ECO:0000313" key="1">
    <source>
        <dbReference type="EMBL" id="KAJ1931382.1"/>
    </source>
</evidence>
<comment type="caution">
    <text evidence="1">The sequence shown here is derived from an EMBL/GenBank/DDBJ whole genome shotgun (WGS) entry which is preliminary data.</text>
</comment>
<organism evidence="1 2">
    <name type="scientific">Linderina macrospora</name>
    <dbReference type="NCBI Taxonomy" id="4868"/>
    <lineage>
        <taxon>Eukaryota</taxon>
        <taxon>Fungi</taxon>
        <taxon>Fungi incertae sedis</taxon>
        <taxon>Zoopagomycota</taxon>
        <taxon>Kickxellomycotina</taxon>
        <taxon>Kickxellomycetes</taxon>
        <taxon>Kickxellales</taxon>
        <taxon>Kickxellaceae</taxon>
        <taxon>Linderina</taxon>
    </lineage>
</organism>
<protein>
    <submittedName>
        <fullName evidence="1">Uncharacterized protein</fullName>
    </submittedName>
</protein>
<gene>
    <name evidence="1" type="ORF">FBU59_006730</name>
</gene>
<dbReference type="EMBL" id="JANBPW010006032">
    <property type="protein sequence ID" value="KAJ1931382.1"/>
    <property type="molecule type" value="Genomic_DNA"/>
</dbReference>
<name>A0ACC1IZ43_9FUNG</name>
<sequence>MADRQIGMLAAYFREKYGIPPCPVIAFTGDNPSAFAGFESLLASVRGSAMVISLGTSDTVLSSLESYPYSADKHIVNESFMDGHVLQHPADPARYMAMLCYKNGSLAREHIRNNISTNNSSWDLFDAAAAEPAVPDNFGFFYLATEILPKAKGTYRFVRSSAGNLVSPRSGNRFAAATETAFDARVILESQVMSMYLDFTRKSRNLPAAIVVTGGASQNQV</sequence>
<proteinExistence type="predicted"/>
<evidence type="ECO:0000313" key="2">
    <source>
        <dbReference type="Proteomes" id="UP001150603"/>
    </source>
</evidence>
<reference evidence="1" key="1">
    <citation type="submission" date="2022-07" db="EMBL/GenBank/DDBJ databases">
        <title>Phylogenomic reconstructions and comparative analyses of Kickxellomycotina fungi.</title>
        <authorList>
            <person name="Reynolds N.K."/>
            <person name="Stajich J.E."/>
            <person name="Barry K."/>
            <person name="Grigoriev I.V."/>
            <person name="Crous P."/>
            <person name="Smith M.E."/>
        </authorList>
    </citation>
    <scope>NUCLEOTIDE SEQUENCE</scope>
    <source>
        <strain evidence="1">NRRL 5244</strain>
    </source>
</reference>
<keyword evidence="2" id="KW-1185">Reference proteome</keyword>
<dbReference type="Proteomes" id="UP001150603">
    <property type="component" value="Unassembled WGS sequence"/>
</dbReference>
<accession>A0ACC1IZ43</accession>
<feature type="non-terminal residue" evidence="1">
    <location>
        <position position="221"/>
    </location>
</feature>